<dbReference type="InterPro" id="IPR003108">
    <property type="entry name" value="GAR_dom"/>
</dbReference>
<feature type="compositionally biased region" description="Gly residues" evidence="4">
    <location>
        <begin position="238"/>
        <end position="250"/>
    </location>
</feature>
<evidence type="ECO:0000256" key="3">
    <source>
        <dbReference type="ARBA" id="ARBA00023212"/>
    </source>
</evidence>
<feature type="compositionally biased region" description="Polar residues" evidence="4">
    <location>
        <begin position="795"/>
        <end position="812"/>
    </location>
</feature>
<feature type="compositionally biased region" description="Low complexity" evidence="4">
    <location>
        <begin position="32"/>
        <end position="52"/>
    </location>
</feature>
<feature type="region of interest" description="Disordered" evidence="4">
    <location>
        <begin position="1170"/>
        <end position="1266"/>
    </location>
</feature>
<evidence type="ECO:0000256" key="4">
    <source>
        <dbReference type="SAM" id="MobiDB-lite"/>
    </source>
</evidence>
<evidence type="ECO:0000313" key="6">
    <source>
        <dbReference type="EMBL" id="KAF2460224.1"/>
    </source>
</evidence>
<keyword evidence="7" id="KW-1185">Reference proteome</keyword>
<evidence type="ECO:0000256" key="2">
    <source>
        <dbReference type="ARBA" id="ARBA00022490"/>
    </source>
</evidence>
<dbReference type="SUPFAM" id="SSF143575">
    <property type="entry name" value="GAS2 domain-like"/>
    <property type="match status" value="1"/>
</dbReference>
<feature type="compositionally biased region" description="Basic and acidic residues" evidence="4">
    <location>
        <begin position="636"/>
        <end position="646"/>
    </location>
</feature>
<name>A0A6A6P8I8_9PEZI</name>
<comment type="subcellular location">
    <subcellularLocation>
        <location evidence="1">Cytoplasm</location>
        <location evidence="1">Cytoskeleton</location>
    </subcellularLocation>
</comment>
<protein>
    <recommendedName>
        <fullName evidence="5">GAR domain-containing protein</fullName>
    </recommendedName>
</protein>
<feature type="compositionally biased region" description="Low complexity" evidence="4">
    <location>
        <begin position="715"/>
        <end position="726"/>
    </location>
</feature>
<evidence type="ECO:0000313" key="7">
    <source>
        <dbReference type="Proteomes" id="UP000799766"/>
    </source>
</evidence>
<feature type="compositionally biased region" description="Low complexity" evidence="4">
    <location>
        <begin position="1237"/>
        <end position="1251"/>
    </location>
</feature>
<keyword evidence="2" id="KW-0963">Cytoplasm</keyword>
<feature type="compositionally biased region" description="Basic and acidic residues" evidence="4">
    <location>
        <begin position="552"/>
        <end position="563"/>
    </location>
</feature>
<dbReference type="InterPro" id="IPR036534">
    <property type="entry name" value="GAR_dom_sf"/>
</dbReference>
<feature type="region of interest" description="Disordered" evidence="4">
    <location>
        <begin position="602"/>
        <end position="1083"/>
    </location>
</feature>
<dbReference type="GO" id="GO:0008017">
    <property type="term" value="F:microtubule binding"/>
    <property type="evidence" value="ECO:0007669"/>
    <property type="project" value="InterPro"/>
</dbReference>
<accession>A0A6A6P8I8</accession>
<feature type="region of interest" description="Disordered" evidence="4">
    <location>
        <begin position="1288"/>
        <end position="1312"/>
    </location>
</feature>
<feature type="region of interest" description="Disordered" evidence="4">
    <location>
        <begin position="225"/>
        <end position="254"/>
    </location>
</feature>
<feature type="compositionally biased region" description="Pro residues" evidence="4">
    <location>
        <begin position="80"/>
        <end position="92"/>
    </location>
</feature>
<feature type="compositionally biased region" description="Low complexity" evidence="4">
    <location>
        <begin position="1052"/>
        <end position="1083"/>
    </location>
</feature>
<feature type="compositionally biased region" description="Polar residues" evidence="4">
    <location>
        <begin position="566"/>
        <end position="577"/>
    </location>
</feature>
<organism evidence="6 7">
    <name type="scientific">Lineolata rhizophorae</name>
    <dbReference type="NCBI Taxonomy" id="578093"/>
    <lineage>
        <taxon>Eukaryota</taxon>
        <taxon>Fungi</taxon>
        <taxon>Dikarya</taxon>
        <taxon>Ascomycota</taxon>
        <taxon>Pezizomycotina</taxon>
        <taxon>Dothideomycetes</taxon>
        <taxon>Dothideomycetes incertae sedis</taxon>
        <taxon>Lineolatales</taxon>
        <taxon>Lineolataceae</taxon>
        <taxon>Lineolata</taxon>
    </lineage>
</organism>
<dbReference type="GO" id="GO:0005856">
    <property type="term" value="C:cytoskeleton"/>
    <property type="evidence" value="ECO:0007669"/>
    <property type="project" value="UniProtKB-SubCell"/>
</dbReference>
<evidence type="ECO:0000256" key="1">
    <source>
        <dbReference type="ARBA" id="ARBA00004245"/>
    </source>
</evidence>
<dbReference type="EMBL" id="MU001673">
    <property type="protein sequence ID" value="KAF2460224.1"/>
    <property type="molecule type" value="Genomic_DNA"/>
</dbReference>
<feature type="compositionally biased region" description="Polar residues" evidence="4">
    <location>
        <begin position="705"/>
        <end position="714"/>
    </location>
</feature>
<sequence length="1312" mass="136116">MAHLHPPSASDTELSHNNNMKNDDNPHHHGRTSSSASAAPVLLPATSSSSSTMPPPPASTSTTISPTRLPPALQLHPTSSPSPRPFSPPAPMLSPSKTSFSPTKRAHSRQYSTSSFDARAGRDSFFRSLSPSTTLRFFEPAGDDDSNGEKDSAVGGMTAAAAAAATARGAGEVARTPDERKLVESLRGASASEKALGVRVCRAAEKLRGWCREIERWGWAGSFEEPDEAEKRRQRQGSGNGSLGASGANGGAVAASVTTDPPLEYWGCLPAPLVEAYADRLDAIRDELADLGMDELKAYVRDMYGVRVRSRPGSAYSQRSTATTASTATAAAAAAELNLLDDFSLVVTHTVLQSLPYLSLLAGLLDSWTARADVLREAPRFLAELAHAQTAMRLGWEAIVARPDSSGGGGGDGDGDDSAADAAVSKLKETVGTVGSVLEGKVAALGRGLDRMLDVLEGREDVLPERWIDEFEALEAEYGRWYVEARRRIFEMELGRSGKVKRAKEEVREVVASIEEGRESRAGIEVDDGSKKAGEGGDAVVGEEVVSELGTADEKEKGVERMLEATQDQESEGSAQATKEFGGEQANFQDLNEIPSTGFVEVLSASPENKQPEIQPQASQVGISEAGSTAAVPSPSREEETPRPLKVENTIATPQESGHKENGAEGGQNDRELSPELSPSDEKADVTTSIADSMATSDTPERDTSLQMANTSQADDGSSQSPSQLDLSDESHKLAPDTPKSPKSPSLRLKIPESKSEPPVPVRTDEDADDEHESDHEGNDAEDAVLPVAHLKRASVTSIESFTRSQATSPLAVTQEEPVSLPLRTSIAGPETAPISGTIPKDPPIPAFRPLSVASDDHIPSEDATLVTTSRQNSPSPTLFDSSSEPTSPADPGSPSLRVEKKRRFANGPVKPPLNSFVTKKRAGPGGTNNALSSRLFPESARPGSASPPPKSPGRTGKNQPEDLDSKISDILTTIPASIRLTTRPEAGGSDQKSSTRSASNPYRPPSRPNSALRITRPPTSNPAPALGAPALTLSPAKAEFQPTSNVRRYAGHASGTSALSSSTGSSEAGGRASIASSGSGSDSDIKLYHLSQPGRADPIKLFVRRVGEHGERVMVRVGGGWADLGEFLRQYVEHHGRRTVSSEGRFEVAGQGSPVQAIQQQLDAAAVAAGGGAGGSASTSATRPQSARSNKEFKSSVGSGGGGTPSGGSGAAAPAPAAGAGGGATPGSGATGRVGSPESAASSSTASRHSWTGNEVGLAGPTAKKLELSGEKLGWVEGMMDKVKSVGVGGPGSGSGGVGGSAAGGGVGVVL</sequence>
<gene>
    <name evidence="6" type="ORF">BDY21DRAFT_361217</name>
</gene>
<dbReference type="Pfam" id="PF02187">
    <property type="entry name" value="GAS2"/>
    <property type="match status" value="1"/>
</dbReference>
<feature type="region of interest" description="Disordered" evidence="4">
    <location>
        <begin position="1"/>
        <end position="115"/>
    </location>
</feature>
<proteinExistence type="predicted"/>
<feature type="region of interest" description="Disordered" evidence="4">
    <location>
        <begin position="548"/>
        <end position="580"/>
    </location>
</feature>
<feature type="compositionally biased region" description="Low complexity" evidence="4">
    <location>
        <begin position="1023"/>
        <end position="1037"/>
    </location>
</feature>
<dbReference type="PROSITE" id="PS51460">
    <property type="entry name" value="GAR"/>
    <property type="match status" value="1"/>
</dbReference>
<keyword evidence="3" id="KW-0206">Cytoskeleton</keyword>
<feature type="compositionally biased region" description="Polar residues" evidence="4">
    <location>
        <begin position="9"/>
        <end position="20"/>
    </location>
</feature>
<feature type="compositionally biased region" description="Basic and acidic residues" evidence="4">
    <location>
        <begin position="657"/>
        <end position="685"/>
    </location>
</feature>
<feature type="compositionally biased region" description="Polar residues" evidence="4">
    <location>
        <begin position="686"/>
        <end position="698"/>
    </location>
</feature>
<feature type="compositionally biased region" description="Polar residues" evidence="4">
    <location>
        <begin position="606"/>
        <end position="622"/>
    </location>
</feature>
<dbReference type="OrthoDB" id="5409589at2759"/>
<feature type="compositionally biased region" description="Gly residues" evidence="4">
    <location>
        <begin position="1199"/>
        <end position="1211"/>
    </location>
</feature>
<feature type="compositionally biased region" description="Gly residues" evidence="4">
    <location>
        <begin position="1220"/>
        <end position="1233"/>
    </location>
</feature>
<reference evidence="6" key="1">
    <citation type="journal article" date="2020" name="Stud. Mycol.">
        <title>101 Dothideomycetes genomes: a test case for predicting lifestyles and emergence of pathogens.</title>
        <authorList>
            <person name="Haridas S."/>
            <person name="Albert R."/>
            <person name="Binder M."/>
            <person name="Bloem J."/>
            <person name="Labutti K."/>
            <person name="Salamov A."/>
            <person name="Andreopoulos B."/>
            <person name="Baker S."/>
            <person name="Barry K."/>
            <person name="Bills G."/>
            <person name="Bluhm B."/>
            <person name="Cannon C."/>
            <person name="Castanera R."/>
            <person name="Culley D."/>
            <person name="Daum C."/>
            <person name="Ezra D."/>
            <person name="Gonzalez J."/>
            <person name="Henrissat B."/>
            <person name="Kuo A."/>
            <person name="Liang C."/>
            <person name="Lipzen A."/>
            <person name="Lutzoni F."/>
            <person name="Magnuson J."/>
            <person name="Mondo S."/>
            <person name="Nolan M."/>
            <person name="Ohm R."/>
            <person name="Pangilinan J."/>
            <person name="Park H.-J."/>
            <person name="Ramirez L."/>
            <person name="Alfaro M."/>
            <person name="Sun H."/>
            <person name="Tritt A."/>
            <person name="Yoshinaga Y."/>
            <person name="Zwiers L.-H."/>
            <person name="Turgeon B."/>
            <person name="Goodwin S."/>
            <person name="Spatafora J."/>
            <person name="Crous P."/>
            <person name="Grigoriev I."/>
        </authorList>
    </citation>
    <scope>NUCLEOTIDE SEQUENCE</scope>
    <source>
        <strain evidence="6">ATCC 16933</strain>
    </source>
</reference>
<feature type="domain" description="GAR" evidence="5">
    <location>
        <begin position="1051"/>
        <end position="1136"/>
    </location>
</feature>
<dbReference type="Gene3D" id="3.30.920.20">
    <property type="entry name" value="Gas2-like domain"/>
    <property type="match status" value="1"/>
</dbReference>
<evidence type="ECO:0000259" key="5">
    <source>
        <dbReference type="PROSITE" id="PS51460"/>
    </source>
</evidence>
<dbReference type="Proteomes" id="UP000799766">
    <property type="component" value="Unassembled WGS sequence"/>
</dbReference>
<feature type="compositionally biased region" description="Polar residues" evidence="4">
    <location>
        <begin position="866"/>
        <end position="887"/>
    </location>
</feature>